<evidence type="ECO:0000256" key="4">
    <source>
        <dbReference type="ARBA" id="ARBA00022728"/>
    </source>
</evidence>
<keyword evidence="10" id="KW-1185">Reference proteome</keyword>
<evidence type="ECO:0000256" key="1">
    <source>
        <dbReference type="ARBA" id="ARBA00004123"/>
    </source>
</evidence>
<evidence type="ECO:0000256" key="6">
    <source>
        <dbReference type="ARBA" id="ARBA00023242"/>
    </source>
</evidence>
<keyword evidence="6 7" id="KW-0539">Nucleus</keyword>
<feature type="region of interest" description="Disordered" evidence="8">
    <location>
        <begin position="178"/>
        <end position="312"/>
    </location>
</feature>
<evidence type="ECO:0000256" key="7">
    <source>
        <dbReference type="RuleBase" id="RU367025"/>
    </source>
</evidence>
<keyword evidence="4 7" id="KW-0747">Spliceosome</keyword>
<comment type="subcellular location">
    <subcellularLocation>
        <location evidence="1 7">Nucleus</location>
    </subcellularLocation>
</comment>
<comment type="similarity">
    <text evidence="2 7">Belongs to the PRP38 family.</text>
</comment>
<dbReference type="AlphaFoldDB" id="A0A8H7S693"/>
<keyword evidence="3 7" id="KW-0507">mRNA processing</keyword>
<comment type="caution">
    <text evidence="9">The sequence shown here is derived from an EMBL/GenBank/DDBJ whole genome shotgun (WGS) entry which is preliminary data.</text>
</comment>
<dbReference type="InterPro" id="IPR005037">
    <property type="entry name" value="PRP38"/>
</dbReference>
<dbReference type="GO" id="GO:0005681">
    <property type="term" value="C:spliceosomal complex"/>
    <property type="evidence" value="ECO:0007669"/>
    <property type="project" value="UniProtKB-KW"/>
</dbReference>
<evidence type="ECO:0000256" key="3">
    <source>
        <dbReference type="ARBA" id="ARBA00022664"/>
    </source>
</evidence>
<reference evidence="9 10" key="1">
    <citation type="submission" date="2020-12" db="EMBL/GenBank/DDBJ databases">
        <title>Metabolic potential, ecology and presence of endohyphal bacteria is reflected in genomic diversity of Mucoromycotina.</title>
        <authorList>
            <person name="Muszewska A."/>
            <person name="Okrasinska A."/>
            <person name="Steczkiewicz K."/>
            <person name="Drgas O."/>
            <person name="Orlowska M."/>
            <person name="Perlinska-Lenart U."/>
            <person name="Aleksandrzak-Piekarczyk T."/>
            <person name="Szatraj K."/>
            <person name="Zielenkiewicz U."/>
            <person name="Pilsyk S."/>
            <person name="Malc E."/>
            <person name="Mieczkowski P."/>
            <person name="Kruszewska J.S."/>
            <person name="Biernat P."/>
            <person name="Pawlowska J."/>
        </authorList>
    </citation>
    <scope>NUCLEOTIDE SEQUENCE [LARGE SCALE GENOMIC DNA]</scope>
    <source>
        <strain evidence="9 10">CBS 142.35</strain>
    </source>
</reference>
<proteinExistence type="inferred from homology"/>
<gene>
    <name evidence="9" type="ORF">INT45_001252</name>
</gene>
<dbReference type="GO" id="GO:0000398">
    <property type="term" value="P:mRNA splicing, via spliceosome"/>
    <property type="evidence" value="ECO:0007669"/>
    <property type="project" value="UniProtKB-UniRule"/>
</dbReference>
<feature type="compositionally biased region" description="Basic and acidic residues" evidence="8">
    <location>
        <begin position="206"/>
        <end position="279"/>
    </location>
</feature>
<dbReference type="PANTHER" id="PTHR23142">
    <property type="entry name" value="PRE-MRNA-SPLICING FACTOR 38A-RELATED"/>
    <property type="match status" value="1"/>
</dbReference>
<dbReference type="Pfam" id="PF03371">
    <property type="entry name" value="PRP38"/>
    <property type="match status" value="1"/>
</dbReference>
<comment type="function">
    <text evidence="7">Required for pre-mRNA splicing.</text>
</comment>
<evidence type="ECO:0000313" key="10">
    <source>
        <dbReference type="Proteomes" id="UP000646827"/>
    </source>
</evidence>
<evidence type="ECO:0000313" key="9">
    <source>
        <dbReference type="EMBL" id="KAG2223504.1"/>
    </source>
</evidence>
<evidence type="ECO:0000256" key="2">
    <source>
        <dbReference type="ARBA" id="ARBA00006164"/>
    </source>
</evidence>
<evidence type="ECO:0000256" key="5">
    <source>
        <dbReference type="ARBA" id="ARBA00023187"/>
    </source>
</evidence>
<keyword evidence="5 7" id="KW-0508">mRNA splicing</keyword>
<dbReference type="Proteomes" id="UP000646827">
    <property type="component" value="Unassembled WGS sequence"/>
</dbReference>
<name>A0A8H7S693_9FUNG</name>
<organism evidence="9 10">
    <name type="scientific">Circinella minor</name>
    <dbReference type="NCBI Taxonomy" id="1195481"/>
    <lineage>
        <taxon>Eukaryota</taxon>
        <taxon>Fungi</taxon>
        <taxon>Fungi incertae sedis</taxon>
        <taxon>Mucoromycota</taxon>
        <taxon>Mucoromycotina</taxon>
        <taxon>Mucoromycetes</taxon>
        <taxon>Mucorales</taxon>
        <taxon>Lichtheimiaceae</taxon>
        <taxon>Circinella</taxon>
    </lineage>
</organism>
<accession>A0A8H7S693</accession>
<protein>
    <recommendedName>
        <fullName evidence="7">Pre-mRNA-splicing factor 38</fullName>
    </recommendedName>
</protein>
<dbReference type="OrthoDB" id="3881at2759"/>
<dbReference type="EMBL" id="JAEPRB010000060">
    <property type="protein sequence ID" value="KAG2223504.1"/>
    <property type="molecule type" value="Genomic_DNA"/>
</dbReference>
<feature type="compositionally biased region" description="Basic residues" evidence="8">
    <location>
        <begin position="299"/>
        <end position="312"/>
    </location>
</feature>
<sequence>MSKKPSNKLDTWGNETTMNMNPILYQNILASPYFKSLYEKKTFHEIVDEIYNEVYNLAPFIKGTAPSTAFCCLYKFWTLRLTVKQIENLIDHPDSPYIRAVGFLYLRYVLAPAQYWDWFQYYLDDDTEIEISGGPRPQKSTIGKLCRMLMTEQKYQGTMLPRIPVPIARDLAKKMEEYDKEAKKDNGYDDEREEEDSRSSRRSRDRSRSPDDRRDRRRRYDDYDDDRRRRGEGRDNSRDYYRRRSNSRSRDRRRDDDDDYYRRRRDDRGSRYDDHDDRRKRSHSRSNYRDNDDFDDYQRRRRRSISPRGSRY</sequence>
<feature type="compositionally biased region" description="Basic and acidic residues" evidence="8">
    <location>
        <begin position="178"/>
        <end position="199"/>
    </location>
</feature>
<evidence type="ECO:0000256" key="8">
    <source>
        <dbReference type="SAM" id="MobiDB-lite"/>
    </source>
</evidence>